<organism evidence="1 2">
    <name type="scientific">Acaulospora colombiana</name>
    <dbReference type="NCBI Taxonomy" id="27376"/>
    <lineage>
        <taxon>Eukaryota</taxon>
        <taxon>Fungi</taxon>
        <taxon>Fungi incertae sedis</taxon>
        <taxon>Mucoromycota</taxon>
        <taxon>Glomeromycotina</taxon>
        <taxon>Glomeromycetes</taxon>
        <taxon>Diversisporales</taxon>
        <taxon>Acaulosporaceae</taxon>
        <taxon>Acaulospora</taxon>
    </lineage>
</organism>
<name>A0ACA9QUU1_9GLOM</name>
<proteinExistence type="predicted"/>
<gene>
    <name evidence="1" type="ORF">ACOLOM_LOCUS13420</name>
</gene>
<keyword evidence="2" id="KW-1185">Reference proteome</keyword>
<feature type="non-terminal residue" evidence="1">
    <location>
        <position position="104"/>
    </location>
</feature>
<dbReference type="EMBL" id="CAJVPT010061371">
    <property type="protein sequence ID" value="CAG8765256.1"/>
    <property type="molecule type" value="Genomic_DNA"/>
</dbReference>
<reference evidence="1" key="1">
    <citation type="submission" date="2021-06" db="EMBL/GenBank/DDBJ databases">
        <authorList>
            <person name="Kallberg Y."/>
            <person name="Tangrot J."/>
            <person name="Rosling A."/>
        </authorList>
    </citation>
    <scope>NUCLEOTIDE SEQUENCE</scope>
    <source>
        <strain evidence="1">CL356</strain>
    </source>
</reference>
<comment type="caution">
    <text evidence="1">The sequence shown here is derived from an EMBL/GenBank/DDBJ whole genome shotgun (WGS) entry which is preliminary data.</text>
</comment>
<feature type="non-terminal residue" evidence="1">
    <location>
        <position position="1"/>
    </location>
</feature>
<sequence length="104" mass="11025">AATQKYSNHAPTSRIGAPSKAVSTMTFVQNSDINASTTPDLEERPSTLPKPFATITGQPQIGKPMLPPFAPVIFVEAKESSLSTELGADKYVPINVPAEEAEAK</sequence>
<protein>
    <submittedName>
        <fullName evidence="1">4835_t:CDS:1</fullName>
    </submittedName>
</protein>
<dbReference type="Proteomes" id="UP000789525">
    <property type="component" value="Unassembled WGS sequence"/>
</dbReference>
<evidence type="ECO:0000313" key="1">
    <source>
        <dbReference type="EMBL" id="CAG8765256.1"/>
    </source>
</evidence>
<evidence type="ECO:0000313" key="2">
    <source>
        <dbReference type="Proteomes" id="UP000789525"/>
    </source>
</evidence>
<accession>A0ACA9QUU1</accession>